<sequence length="424" mass="47852">MVGVRMALLRQRGGLPLFQHGFATSRDSNRMISRRFLVTGTNDKDILDKQERPSLVMTGGNTTPTSTEAAAASAEELLDASFAAKLSKAKIHKQSGGHSGIFPWRSSPDLHERLIPGTDENYSKGLLLGGNLTSSNPKMDGFATACFFLRISFWDMLLFRNSTEQDMADSMAWAFGAAVKEITEGRTIDDKDQEELSSSRLKEMMEEQKLAKLFESATEFGRESLEVKLETTPILYNENFYEQDIEIKHDTDIIEDLPMGLRDGPKIVSLFVFPFLSRQQIKKGDPHHLRKYSKLLDAISASNDENDEAADTSYMHSMELSRDLMEDFRRKGISENTVVCQVLVPCLETFWVKDTNTGKILQGDANQRTVVHLVRFEQTTKTHIVQGSDKTNDSMSSRFFPFRHELGQWKITDIDDLCDGNLLL</sequence>
<accession>A0A7S0TDX0</accession>
<dbReference type="AlphaFoldDB" id="A0A7S0TDX0"/>
<protein>
    <submittedName>
        <fullName evidence="1">Uncharacterized protein</fullName>
    </submittedName>
</protein>
<dbReference type="EMBL" id="HBFG01001218">
    <property type="protein sequence ID" value="CAD8729434.1"/>
    <property type="molecule type" value="Transcribed_RNA"/>
</dbReference>
<evidence type="ECO:0000313" key="1">
    <source>
        <dbReference type="EMBL" id="CAD8729434.1"/>
    </source>
</evidence>
<organism evidence="1">
    <name type="scientific">Pseudo-nitzschia delicatissima</name>
    <dbReference type="NCBI Taxonomy" id="44447"/>
    <lineage>
        <taxon>Eukaryota</taxon>
        <taxon>Sar</taxon>
        <taxon>Stramenopiles</taxon>
        <taxon>Ochrophyta</taxon>
        <taxon>Bacillariophyta</taxon>
        <taxon>Bacillariophyceae</taxon>
        <taxon>Bacillariophycidae</taxon>
        <taxon>Bacillariales</taxon>
        <taxon>Bacillariaceae</taxon>
        <taxon>Pseudo-nitzschia</taxon>
    </lineage>
</organism>
<gene>
    <name evidence="1" type="ORF">PDEL0327_LOCUS927</name>
</gene>
<proteinExistence type="predicted"/>
<name>A0A7S0TDX0_9STRA</name>
<reference evidence="1" key="1">
    <citation type="submission" date="2021-01" db="EMBL/GenBank/DDBJ databases">
        <authorList>
            <person name="Corre E."/>
            <person name="Pelletier E."/>
            <person name="Niang G."/>
            <person name="Scheremetjew M."/>
            <person name="Finn R."/>
            <person name="Kale V."/>
            <person name="Holt S."/>
            <person name="Cochrane G."/>
            <person name="Meng A."/>
            <person name="Brown T."/>
            <person name="Cohen L."/>
        </authorList>
    </citation>
    <scope>NUCLEOTIDE SEQUENCE</scope>
    <source>
        <strain evidence="1">B596</strain>
    </source>
</reference>